<feature type="domain" description="Thioesterase" evidence="2">
    <location>
        <begin position="44"/>
        <end position="116"/>
    </location>
</feature>
<dbReference type="InterPro" id="IPR003736">
    <property type="entry name" value="PAAI_dom"/>
</dbReference>
<evidence type="ECO:0000256" key="1">
    <source>
        <dbReference type="ARBA" id="ARBA00022801"/>
    </source>
</evidence>
<evidence type="ECO:0000313" key="4">
    <source>
        <dbReference type="Proteomes" id="UP000007360"/>
    </source>
</evidence>
<dbReference type="InterPro" id="IPR006683">
    <property type="entry name" value="Thioestr_dom"/>
</dbReference>
<reference evidence="3 4" key="1">
    <citation type="journal article" date="2012" name="J. Bacteriol.">
        <title>Draft genome sequence of Methanobacterium formicicum DSM 3637, an archaebacterium isolated from the methane producer amoeba Pelomyxa palustris.</title>
        <authorList>
            <person name="Gutierrez G."/>
        </authorList>
    </citation>
    <scope>NUCLEOTIDE SEQUENCE [LARGE SCALE GENOMIC DNA]</scope>
    <source>
        <strain evidence="4">DSM 3637 / PP1</strain>
    </source>
</reference>
<keyword evidence="4" id="KW-1185">Reference proteome</keyword>
<dbReference type="GO" id="GO:0016289">
    <property type="term" value="F:acyl-CoA hydrolase activity"/>
    <property type="evidence" value="ECO:0007669"/>
    <property type="project" value="TreeGrafter"/>
</dbReference>
<comment type="caution">
    <text evidence="3">The sequence shown here is derived from an EMBL/GenBank/DDBJ whole genome shotgun (WGS) entry which is preliminary data.</text>
</comment>
<dbReference type="RefSeq" id="WP_004031788.1">
    <property type="nucleotide sequence ID" value="NZ_AMPO01000012.1"/>
</dbReference>
<dbReference type="NCBIfam" id="TIGR00369">
    <property type="entry name" value="unchar_dom_1"/>
    <property type="match status" value="1"/>
</dbReference>
<evidence type="ECO:0000313" key="3">
    <source>
        <dbReference type="EMBL" id="EKF84809.1"/>
    </source>
</evidence>
<proteinExistence type="predicted"/>
<dbReference type="AlphaFoldDB" id="K2R943"/>
<gene>
    <name evidence="3" type="ORF">A994_11462</name>
</gene>
<accession>K2R943</accession>
<protein>
    <submittedName>
        <fullName evidence="3">Phenylacetic acid degradation-like protein</fullName>
    </submittedName>
</protein>
<dbReference type="InterPro" id="IPR029069">
    <property type="entry name" value="HotDog_dom_sf"/>
</dbReference>
<evidence type="ECO:0000259" key="2">
    <source>
        <dbReference type="Pfam" id="PF03061"/>
    </source>
</evidence>
<dbReference type="Proteomes" id="UP000007360">
    <property type="component" value="Unassembled WGS sequence"/>
</dbReference>
<dbReference type="PANTHER" id="PTHR42856:SF1">
    <property type="entry name" value="ACYL-COENZYME A THIOESTERASE PAAI"/>
    <property type="match status" value="1"/>
</dbReference>
<dbReference type="OrthoDB" id="24516at2157"/>
<organism evidence="3 4">
    <name type="scientific">Methanobacterium formicicum (strain DSM 3637 / PP1)</name>
    <dbReference type="NCBI Taxonomy" id="1204725"/>
    <lineage>
        <taxon>Archaea</taxon>
        <taxon>Methanobacteriati</taxon>
        <taxon>Methanobacteriota</taxon>
        <taxon>Methanomada group</taxon>
        <taxon>Methanobacteria</taxon>
        <taxon>Methanobacteriales</taxon>
        <taxon>Methanobacteriaceae</taxon>
        <taxon>Methanobacterium</taxon>
    </lineage>
</organism>
<dbReference type="EMBL" id="AMPO01000012">
    <property type="protein sequence ID" value="EKF84809.1"/>
    <property type="molecule type" value="Genomic_DNA"/>
</dbReference>
<dbReference type="SUPFAM" id="SSF54637">
    <property type="entry name" value="Thioesterase/thiol ester dehydrase-isomerase"/>
    <property type="match status" value="1"/>
</dbReference>
<keyword evidence="1" id="KW-0378">Hydrolase</keyword>
<dbReference type="CDD" id="cd03443">
    <property type="entry name" value="PaaI_thioesterase"/>
    <property type="match status" value="1"/>
</dbReference>
<dbReference type="Gene3D" id="3.10.129.10">
    <property type="entry name" value="Hotdog Thioesterase"/>
    <property type="match status" value="1"/>
</dbReference>
<dbReference type="PANTHER" id="PTHR42856">
    <property type="entry name" value="ACYL-COENZYME A THIOESTERASE PAAI"/>
    <property type="match status" value="1"/>
</dbReference>
<name>K2R943_METFP</name>
<dbReference type="Pfam" id="PF03061">
    <property type="entry name" value="4HBT"/>
    <property type="match status" value="1"/>
</dbReference>
<sequence length="137" mass="14801">MEKILKFFENDRFADLSNIEVVSISPGKATTTMEIEDMHLNSVGTVHGGALFTLADFTFALAANSHGTVTVAINANISYFKAVSKGVLRAEARELSSGGRIASYTVDIHDEAGDLVAVFQGMAYRKKELISDLMDVP</sequence>
<dbReference type="PATRIC" id="fig|1204725.3.peg.2302"/>
<dbReference type="InterPro" id="IPR052723">
    <property type="entry name" value="Acyl-CoA_thioesterase_PaaI"/>
</dbReference>